<keyword evidence="9" id="KW-1185">Reference proteome</keyword>
<accession>A0A7T4R2U6</accession>
<dbReference type="PANTHER" id="PTHR23505:SF79">
    <property type="entry name" value="PROTEIN SPINSTER"/>
    <property type="match status" value="1"/>
</dbReference>
<dbReference type="InterPro" id="IPR036259">
    <property type="entry name" value="MFS_trans_sf"/>
</dbReference>
<dbReference type="PROSITE" id="PS50850">
    <property type="entry name" value="MFS"/>
    <property type="match status" value="1"/>
</dbReference>
<name>A0A7T4R2U6_9GAMM</name>
<dbReference type="EMBL" id="CP066167">
    <property type="protein sequence ID" value="QQD19456.1"/>
    <property type="molecule type" value="Genomic_DNA"/>
</dbReference>
<feature type="transmembrane region" description="Helical" evidence="6">
    <location>
        <begin position="23"/>
        <end position="44"/>
    </location>
</feature>
<keyword evidence="4 6" id="KW-1133">Transmembrane helix</keyword>
<evidence type="ECO:0000256" key="6">
    <source>
        <dbReference type="SAM" id="Phobius"/>
    </source>
</evidence>
<dbReference type="Proteomes" id="UP000596063">
    <property type="component" value="Chromosome"/>
</dbReference>
<evidence type="ECO:0000256" key="4">
    <source>
        <dbReference type="ARBA" id="ARBA00022989"/>
    </source>
</evidence>
<evidence type="ECO:0000256" key="5">
    <source>
        <dbReference type="ARBA" id="ARBA00023136"/>
    </source>
</evidence>
<evidence type="ECO:0000256" key="3">
    <source>
        <dbReference type="ARBA" id="ARBA00022692"/>
    </source>
</evidence>
<feature type="transmembrane region" description="Helical" evidence="6">
    <location>
        <begin position="351"/>
        <end position="375"/>
    </location>
</feature>
<dbReference type="RefSeq" id="WP_198570940.1">
    <property type="nucleotide sequence ID" value="NZ_CP066167.1"/>
</dbReference>
<feature type="transmembrane region" description="Helical" evidence="6">
    <location>
        <begin position="153"/>
        <end position="175"/>
    </location>
</feature>
<evidence type="ECO:0000256" key="2">
    <source>
        <dbReference type="ARBA" id="ARBA00022448"/>
    </source>
</evidence>
<keyword evidence="3 6" id="KW-0812">Transmembrane</keyword>
<feature type="transmembrane region" description="Helical" evidence="6">
    <location>
        <begin position="195"/>
        <end position="216"/>
    </location>
</feature>
<protein>
    <submittedName>
        <fullName evidence="8">MFS transporter</fullName>
    </submittedName>
</protein>
<feature type="transmembrane region" description="Helical" evidence="6">
    <location>
        <begin position="420"/>
        <end position="441"/>
    </location>
</feature>
<feature type="transmembrane region" description="Helical" evidence="6">
    <location>
        <begin position="291"/>
        <end position="314"/>
    </location>
</feature>
<dbReference type="Gene3D" id="1.20.1250.20">
    <property type="entry name" value="MFS general substrate transporter like domains"/>
    <property type="match status" value="1"/>
</dbReference>
<dbReference type="InterPro" id="IPR011701">
    <property type="entry name" value="MFS"/>
</dbReference>
<feature type="transmembrane region" description="Helical" evidence="6">
    <location>
        <begin position="387"/>
        <end position="408"/>
    </location>
</feature>
<dbReference type="GO" id="GO:0016020">
    <property type="term" value="C:membrane"/>
    <property type="evidence" value="ECO:0007669"/>
    <property type="project" value="UniProtKB-SubCell"/>
</dbReference>
<dbReference type="InterPro" id="IPR020846">
    <property type="entry name" value="MFS_dom"/>
</dbReference>
<proteinExistence type="predicted"/>
<evidence type="ECO:0000256" key="1">
    <source>
        <dbReference type="ARBA" id="ARBA00004141"/>
    </source>
</evidence>
<dbReference type="InterPro" id="IPR044770">
    <property type="entry name" value="MFS_spinster-like"/>
</dbReference>
<reference evidence="8 9" key="1">
    <citation type="submission" date="2020-12" db="EMBL/GenBank/DDBJ databases">
        <authorList>
            <person name="Shan Y."/>
        </authorList>
    </citation>
    <scope>NUCLEOTIDE SEQUENCE [LARGE SCALE GENOMIC DNA]</scope>
    <source>
        <strain evidence="9">csc3.9</strain>
    </source>
</reference>
<evidence type="ECO:0000313" key="9">
    <source>
        <dbReference type="Proteomes" id="UP000596063"/>
    </source>
</evidence>
<dbReference type="AlphaFoldDB" id="A0A7T4R2U6"/>
<sequence>MQESASAGVAGSAASQPYPKPMVAWYATIAMAFLYWLSILDRFIISLLVEPIKRDMNITDFQFSLLHGMAFAITYSLFGLAAGALADRYSRRWIIFGSVAIWSAATAACGAAVHYWQLLFARVGVGAGEAGLNPSATSILTDLFPKDRLTTAMAVFTIGATIGSGTAYFFGGMIVDLVAQTPSYMLPIIGEIRSWQAVFFVIGIPGMLLAFIVFSFPEPVRRNVRDGLNTDSPWRGVLNSYRKLLAFIGTQKRFFAHHYVGFALGSMVMSGSAIWYPAHMARTFGWSPGEIGLWLGSVVVVSAISGKMLCGFMVDRMYRRGYRDGQFRWFAGCMVVATPVGIAAMMATSPWIFLGLLGIFLALMAALPACYSASLNLATPNELRGTGIAFFAGTAGLIGMGSGPLLIAAVSDLVFGEGSIGAGMATVIAACCPLGALVLATGCKAMSSAVRDLEAKTQ</sequence>
<feature type="transmembrane region" description="Helical" evidence="6">
    <location>
        <begin position="259"/>
        <end position="279"/>
    </location>
</feature>
<evidence type="ECO:0000313" key="8">
    <source>
        <dbReference type="EMBL" id="QQD19456.1"/>
    </source>
</evidence>
<dbReference type="PANTHER" id="PTHR23505">
    <property type="entry name" value="SPINSTER"/>
    <property type="match status" value="1"/>
</dbReference>
<feature type="domain" description="Major facilitator superfamily (MFS) profile" evidence="7">
    <location>
        <begin position="27"/>
        <end position="447"/>
    </location>
</feature>
<dbReference type="Pfam" id="PF07690">
    <property type="entry name" value="MFS_1"/>
    <property type="match status" value="1"/>
</dbReference>
<dbReference type="SUPFAM" id="SSF103473">
    <property type="entry name" value="MFS general substrate transporter"/>
    <property type="match status" value="1"/>
</dbReference>
<dbReference type="KEGG" id="snan:I6N98_06295"/>
<comment type="subcellular location">
    <subcellularLocation>
        <location evidence="1">Membrane</location>
        <topology evidence="1">Multi-pass membrane protein</topology>
    </subcellularLocation>
</comment>
<feature type="transmembrane region" description="Helical" evidence="6">
    <location>
        <begin position="92"/>
        <end position="113"/>
    </location>
</feature>
<gene>
    <name evidence="8" type="ORF">I6N98_06295</name>
</gene>
<keyword evidence="2" id="KW-0813">Transport</keyword>
<organism evidence="8 9">
    <name type="scientific">Spongiibacter nanhainus</name>
    <dbReference type="NCBI Taxonomy" id="2794344"/>
    <lineage>
        <taxon>Bacteria</taxon>
        <taxon>Pseudomonadati</taxon>
        <taxon>Pseudomonadota</taxon>
        <taxon>Gammaproteobacteria</taxon>
        <taxon>Cellvibrionales</taxon>
        <taxon>Spongiibacteraceae</taxon>
        <taxon>Spongiibacter</taxon>
    </lineage>
</organism>
<evidence type="ECO:0000259" key="7">
    <source>
        <dbReference type="PROSITE" id="PS50850"/>
    </source>
</evidence>
<feature type="transmembrane region" description="Helical" evidence="6">
    <location>
        <begin position="326"/>
        <end position="345"/>
    </location>
</feature>
<keyword evidence="5 6" id="KW-0472">Membrane</keyword>
<dbReference type="GO" id="GO:0022857">
    <property type="term" value="F:transmembrane transporter activity"/>
    <property type="evidence" value="ECO:0007669"/>
    <property type="project" value="InterPro"/>
</dbReference>
<feature type="transmembrane region" description="Helical" evidence="6">
    <location>
        <begin position="65"/>
        <end position="86"/>
    </location>
</feature>